<organism evidence="2 3">
    <name type="scientific">Fragilariopsis cylindrus CCMP1102</name>
    <dbReference type="NCBI Taxonomy" id="635003"/>
    <lineage>
        <taxon>Eukaryota</taxon>
        <taxon>Sar</taxon>
        <taxon>Stramenopiles</taxon>
        <taxon>Ochrophyta</taxon>
        <taxon>Bacillariophyta</taxon>
        <taxon>Bacillariophyceae</taxon>
        <taxon>Bacillariophycidae</taxon>
        <taxon>Bacillariales</taxon>
        <taxon>Bacillariaceae</taxon>
        <taxon>Fragilariopsis</taxon>
    </lineage>
</organism>
<dbReference type="PANTHER" id="PTHR42791:SF1">
    <property type="entry name" value="N-ACETYLTRANSFERASE DOMAIN-CONTAINING PROTEIN"/>
    <property type="match status" value="1"/>
</dbReference>
<dbReference type="KEGG" id="fcy:FRACYDRAFT_267090"/>
<feature type="domain" description="N-acetyltransferase" evidence="1">
    <location>
        <begin position="151"/>
        <end position="305"/>
    </location>
</feature>
<dbReference type="Proteomes" id="UP000095751">
    <property type="component" value="Unassembled WGS sequence"/>
</dbReference>
<reference evidence="2 3" key="1">
    <citation type="submission" date="2016-09" db="EMBL/GenBank/DDBJ databases">
        <title>Extensive genetic diversity and differential bi-allelic expression allows diatom success in the polar Southern Ocean.</title>
        <authorList>
            <consortium name="DOE Joint Genome Institute"/>
            <person name="Mock T."/>
            <person name="Otillar R.P."/>
            <person name="Strauss J."/>
            <person name="Dupont C."/>
            <person name="Frickenhaus S."/>
            <person name="Maumus F."/>
            <person name="Mcmullan M."/>
            <person name="Sanges R."/>
            <person name="Schmutz J."/>
            <person name="Toseland A."/>
            <person name="Valas R."/>
            <person name="Veluchamy A."/>
            <person name="Ward B.J."/>
            <person name="Allen A."/>
            <person name="Barry K."/>
            <person name="Falciatore A."/>
            <person name="Ferrante M."/>
            <person name="Fortunato A.E."/>
            <person name="Gloeckner G."/>
            <person name="Gruber A."/>
            <person name="Hipkin R."/>
            <person name="Janech M."/>
            <person name="Kroth P."/>
            <person name="Leese F."/>
            <person name="Lindquist E."/>
            <person name="Lyon B.R."/>
            <person name="Martin J."/>
            <person name="Mayer C."/>
            <person name="Parker M."/>
            <person name="Quesneville H."/>
            <person name="Raymond J."/>
            <person name="Uhlig C."/>
            <person name="Valentin K.U."/>
            <person name="Worden A.Z."/>
            <person name="Armbrust E.V."/>
            <person name="Bowler C."/>
            <person name="Green B."/>
            <person name="Moulton V."/>
            <person name="Van Oosterhout C."/>
            <person name="Grigoriev I."/>
        </authorList>
    </citation>
    <scope>NUCLEOTIDE SEQUENCE [LARGE SCALE GENOMIC DNA]</scope>
    <source>
        <strain evidence="2 3">CCMP1102</strain>
    </source>
</reference>
<sequence length="319" mass="37490">MMVQLEILSEEQIDAAARLTAAAFLDSPIYRYIYHGCDDDYWYDDNDNDVTVEETPGRKKERKRRAGMEEFLIFIFSRNFRLRLDGNTSSSSSCCKCTYDYNEQQQQQQQRERADEREELRQRIQTHSRTMTSFFMWVVPSDNNNNNNKGPSIWDMIRVGMLLGIYKFGWNRFHRLLEVNNWFENEEKNALKLYYGDDGTIKTTTKTEQEQEIPKNINIIRLERMVVLPNYQGQGIGSSALNEALKEADQHQLDVFLVTQEKRNVNFYTRLGFKVIQESIFEPTSADNATASTATSSTTMRLNNYCIDNWFMIREPKTR</sequence>
<dbReference type="Gene3D" id="3.40.630.30">
    <property type="match status" value="1"/>
</dbReference>
<dbReference type="Pfam" id="PF13508">
    <property type="entry name" value="Acetyltransf_7"/>
    <property type="match status" value="1"/>
</dbReference>
<dbReference type="AlphaFoldDB" id="A0A1E7FUY4"/>
<dbReference type="InterPro" id="IPR000182">
    <property type="entry name" value="GNAT_dom"/>
</dbReference>
<dbReference type="PANTHER" id="PTHR42791">
    <property type="entry name" value="GNAT FAMILY ACETYLTRANSFERASE"/>
    <property type="match status" value="1"/>
</dbReference>
<dbReference type="SUPFAM" id="SSF55729">
    <property type="entry name" value="Acyl-CoA N-acyltransferases (Nat)"/>
    <property type="match status" value="1"/>
</dbReference>
<evidence type="ECO:0000259" key="1">
    <source>
        <dbReference type="PROSITE" id="PS51186"/>
    </source>
</evidence>
<evidence type="ECO:0000313" key="2">
    <source>
        <dbReference type="EMBL" id="OEU21927.1"/>
    </source>
</evidence>
<dbReference type="EMBL" id="KV784353">
    <property type="protein sequence ID" value="OEU21927.1"/>
    <property type="molecule type" value="Genomic_DNA"/>
</dbReference>
<accession>A0A1E7FUY4</accession>
<dbReference type="CDD" id="cd04301">
    <property type="entry name" value="NAT_SF"/>
    <property type="match status" value="1"/>
</dbReference>
<dbReference type="OrthoDB" id="71043at2759"/>
<proteinExistence type="predicted"/>
<dbReference type="InterPro" id="IPR016181">
    <property type="entry name" value="Acyl_CoA_acyltransferase"/>
</dbReference>
<dbReference type="PROSITE" id="PS51186">
    <property type="entry name" value="GNAT"/>
    <property type="match status" value="1"/>
</dbReference>
<dbReference type="InParanoid" id="A0A1E7FUY4"/>
<dbReference type="InterPro" id="IPR052523">
    <property type="entry name" value="Trichothecene_AcTrans"/>
</dbReference>
<name>A0A1E7FUY4_9STRA</name>
<evidence type="ECO:0000313" key="3">
    <source>
        <dbReference type="Proteomes" id="UP000095751"/>
    </source>
</evidence>
<protein>
    <recommendedName>
        <fullName evidence="1">N-acetyltransferase domain-containing protein</fullName>
    </recommendedName>
</protein>
<gene>
    <name evidence="2" type="ORF">FRACYDRAFT_267090</name>
</gene>
<keyword evidence="3" id="KW-1185">Reference proteome</keyword>
<dbReference type="GO" id="GO:0016747">
    <property type="term" value="F:acyltransferase activity, transferring groups other than amino-acyl groups"/>
    <property type="evidence" value="ECO:0007669"/>
    <property type="project" value="InterPro"/>
</dbReference>